<keyword evidence="1" id="KW-0812">Transmembrane</keyword>
<proteinExistence type="predicted"/>
<evidence type="ECO:0000256" key="1">
    <source>
        <dbReference type="SAM" id="Phobius"/>
    </source>
</evidence>
<dbReference type="Proteomes" id="UP001174677">
    <property type="component" value="Unassembled WGS sequence"/>
</dbReference>
<dbReference type="PANTHER" id="PTHR16295:SF10">
    <property type="entry name" value="EXPRESSED PROTEIN"/>
    <property type="match status" value="1"/>
</dbReference>
<dbReference type="PANTHER" id="PTHR16295">
    <property type="entry name" value="TRAF-TYPE ZINC FINGER PROTEIN-RELATED"/>
    <property type="match status" value="1"/>
</dbReference>
<evidence type="ECO:0000313" key="3">
    <source>
        <dbReference type="Proteomes" id="UP001174677"/>
    </source>
</evidence>
<dbReference type="EMBL" id="JARPOI010000382">
    <property type="protein sequence ID" value="KAJ9128814.1"/>
    <property type="molecule type" value="Genomic_DNA"/>
</dbReference>
<organism evidence="2 3">
    <name type="scientific">Hevea brasiliensis</name>
    <name type="common">Para rubber tree</name>
    <name type="synonym">Siphonia brasiliensis</name>
    <dbReference type="NCBI Taxonomy" id="3981"/>
    <lineage>
        <taxon>Eukaryota</taxon>
        <taxon>Viridiplantae</taxon>
        <taxon>Streptophyta</taxon>
        <taxon>Embryophyta</taxon>
        <taxon>Tracheophyta</taxon>
        <taxon>Spermatophyta</taxon>
        <taxon>Magnoliopsida</taxon>
        <taxon>eudicotyledons</taxon>
        <taxon>Gunneridae</taxon>
        <taxon>Pentapetalae</taxon>
        <taxon>rosids</taxon>
        <taxon>fabids</taxon>
        <taxon>Malpighiales</taxon>
        <taxon>Euphorbiaceae</taxon>
        <taxon>Crotonoideae</taxon>
        <taxon>Micrandreae</taxon>
        <taxon>Hevea</taxon>
    </lineage>
</organism>
<accession>A0ABQ9K804</accession>
<reference evidence="2 3" key="1">
    <citation type="journal article" date="2023" name="Plant Biotechnol. J.">
        <title>Chromosome-level wild Hevea brasiliensis genome provides new tools for genomic-assisted breeding and valuable loci to elevate rubber yield.</title>
        <authorList>
            <person name="Cheng H."/>
            <person name="Song X."/>
            <person name="Hu Y."/>
            <person name="Wu T."/>
            <person name="Yang Q."/>
            <person name="An Z."/>
            <person name="Feng S."/>
            <person name="Deng Z."/>
            <person name="Wu W."/>
            <person name="Zeng X."/>
            <person name="Tu M."/>
            <person name="Wang X."/>
            <person name="Huang H."/>
        </authorList>
    </citation>
    <scope>NUCLEOTIDE SEQUENCE [LARGE SCALE GENOMIC DNA]</scope>
    <source>
        <strain evidence="2">MT/VB/25A 57/8</strain>
    </source>
</reference>
<name>A0ABQ9K804_HEVBR</name>
<keyword evidence="3" id="KW-1185">Reference proteome</keyword>
<evidence type="ECO:0008006" key="4">
    <source>
        <dbReference type="Google" id="ProtNLM"/>
    </source>
</evidence>
<sequence length="175" mass="20036">MAIPSEQSTTICTNCDKTIPVTNINLHVAHCTRNLKRCKFCGEMIPIRHSERHYSSIQLPVACKLCSETVERTNLALRKCESCPLRIVSCEYCNFRLPAVDLFEHQEICRNQRQSCHRCRGGRDMRAQGAQRRWSASSWTPRQFLITVAITGAAIFLNSVFFQRKDDKGQSIQCI</sequence>
<keyword evidence="1" id="KW-0472">Membrane</keyword>
<protein>
    <recommendedName>
        <fullName evidence="4">TRAF-type domain-containing protein</fullName>
    </recommendedName>
</protein>
<evidence type="ECO:0000313" key="2">
    <source>
        <dbReference type="EMBL" id="KAJ9128814.1"/>
    </source>
</evidence>
<dbReference type="InterPro" id="IPR013083">
    <property type="entry name" value="Znf_RING/FYVE/PHD"/>
</dbReference>
<feature type="transmembrane region" description="Helical" evidence="1">
    <location>
        <begin position="144"/>
        <end position="162"/>
    </location>
</feature>
<gene>
    <name evidence="2" type="ORF">P3X46_034457</name>
</gene>
<dbReference type="Gene3D" id="3.30.40.10">
    <property type="entry name" value="Zinc/RING finger domain, C3HC4 (zinc finger)"/>
    <property type="match status" value="2"/>
</dbReference>
<keyword evidence="1" id="KW-1133">Transmembrane helix</keyword>
<dbReference type="InterPro" id="IPR051986">
    <property type="entry name" value="Innate_Immune_Apopt_Reg"/>
</dbReference>
<dbReference type="SUPFAM" id="SSF49599">
    <property type="entry name" value="TRAF domain-like"/>
    <property type="match status" value="1"/>
</dbReference>
<comment type="caution">
    <text evidence="2">The sequence shown here is derived from an EMBL/GenBank/DDBJ whole genome shotgun (WGS) entry which is preliminary data.</text>
</comment>